<name>A0A6J5ZSJ4_9ZZZZ</name>
<dbReference type="GO" id="GO:0005975">
    <property type="term" value="P:carbohydrate metabolic process"/>
    <property type="evidence" value="ECO:0007669"/>
    <property type="project" value="InterPro"/>
</dbReference>
<proteinExistence type="predicted"/>
<reference evidence="1" key="1">
    <citation type="submission" date="2020-05" db="EMBL/GenBank/DDBJ databases">
        <authorList>
            <person name="Chiriac C."/>
            <person name="Salcher M."/>
            <person name="Ghai R."/>
            <person name="Kavagutti S V."/>
        </authorList>
    </citation>
    <scope>NUCLEOTIDE SEQUENCE</scope>
</reference>
<dbReference type="InterPro" id="IPR014718">
    <property type="entry name" value="GH-type_carb-bd"/>
</dbReference>
<protein>
    <submittedName>
        <fullName evidence="1">Unannotated protein</fullName>
    </submittedName>
</protein>
<organism evidence="1">
    <name type="scientific">freshwater metagenome</name>
    <dbReference type="NCBI Taxonomy" id="449393"/>
    <lineage>
        <taxon>unclassified sequences</taxon>
        <taxon>metagenomes</taxon>
        <taxon>ecological metagenomes</taxon>
    </lineage>
</organism>
<accession>A0A6J5ZSJ4</accession>
<dbReference type="GO" id="GO:0030246">
    <property type="term" value="F:carbohydrate binding"/>
    <property type="evidence" value="ECO:0007669"/>
    <property type="project" value="InterPro"/>
</dbReference>
<evidence type="ECO:0000313" key="1">
    <source>
        <dbReference type="EMBL" id="CAB4345441.1"/>
    </source>
</evidence>
<gene>
    <name evidence="1" type="ORF">UFOPK3547_01100</name>
</gene>
<dbReference type="InterPro" id="IPR008183">
    <property type="entry name" value="Aldose_1/G6P_1-epimerase"/>
</dbReference>
<dbReference type="EMBL" id="CAESAN010000090">
    <property type="protein sequence ID" value="CAB4345441.1"/>
    <property type="molecule type" value="Genomic_DNA"/>
</dbReference>
<dbReference type="InterPro" id="IPR011013">
    <property type="entry name" value="Gal_mutarotase_sf_dom"/>
</dbReference>
<dbReference type="AlphaFoldDB" id="A0A6J5ZSJ4"/>
<sequence length="323" mass="34161">MPAKIEETTTDGHATVTLTSASGELEATYAPGTGMVCCSLRRRGEEMLGQRGGLAAYAEKGSTFGIPLLYPWANRLAAMSYSFEGTDVTLDAASSPLHFDAAGLPMHGVLAASPYWELTDTGADDNSAQLQARLDFSAHSELAAAFPFRHMLEMGVALDDETLTVTTTVIPTGDGRVPVAFGYHPYLALPGGSRSGVEIELPVVRHALLGADGLPTGETEAASGAKAPLAERSFDDLFDELSDPKQFRLAGPGSEISVEFDRGYNFAQVYAPADQPFICFEPMTSPTNSLVSGDRLATVAPGEQFQASFSIRAQSRGAGMIAR</sequence>
<dbReference type="Gene3D" id="2.70.98.10">
    <property type="match status" value="1"/>
</dbReference>
<dbReference type="Pfam" id="PF01263">
    <property type="entry name" value="Aldose_epim"/>
    <property type="match status" value="1"/>
</dbReference>
<dbReference type="CDD" id="cd01081">
    <property type="entry name" value="Aldose_epim"/>
    <property type="match status" value="1"/>
</dbReference>
<dbReference type="SUPFAM" id="SSF74650">
    <property type="entry name" value="Galactose mutarotase-like"/>
    <property type="match status" value="1"/>
</dbReference>
<dbReference type="GO" id="GO:0016853">
    <property type="term" value="F:isomerase activity"/>
    <property type="evidence" value="ECO:0007669"/>
    <property type="project" value="InterPro"/>
</dbReference>